<dbReference type="InterPro" id="IPR001762">
    <property type="entry name" value="Disintegrin_dom"/>
</dbReference>
<dbReference type="EMBL" id="VXIV02000506">
    <property type="protein sequence ID" value="KAF6037842.1"/>
    <property type="molecule type" value="Genomic_DNA"/>
</dbReference>
<keyword evidence="4" id="KW-0479">Metal-binding</keyword>
<keyword evidence="6" id="KW-0812">Transmembrane</keyword>
<evidence type="ECO:0000256" key="2">
    <source>
        <dbReference type="ARBA" id="ARBA00012332"/>
    </source>
</evidence>
<feature type="binding site" evidence="4">
    <location>
        <position position="307"/>
    </location>
    <ligand>
        <name>Zn(2+)</name>
        <dbReference type="ChEBI" id="CHEBI:29105"/>
        <note>catalytic</note>
    </ligand>
</feature>
<comment type="catalytic activity">
    <reaction evidence="1">
        <text>Endopeptidase of broad specificity.</text>
        <dbReference type="EC" id="3.4.24.81"/>
    </reaction>
</comment>
<dbReference type="Gene3D" id="4.10.70.10">
    <property type="entry name" value="Disintegrin domain"/>
    <property type="match status" value="1"/>
</dbReference>
<keyword evidence="6" id="KW-1133">Transmembrane helix</keyword>
<dbReference type="PROSITE" id="PS50214">
    <property type="entry name" value="DISINTEGRIN_2"/>
    <property type="match status" value="1"/>
</dbReference>
<organism evidence="10 11">
    <name type="scientific">Bugula neritina</name>
    <name type="common">Brown bryozoan</name>
    <name type="synonym">Sertularia neritina</name>
    <dbReference type="NCBI Taxonomy" id="10212"/>
    <lineage>
        <taxon>Eukaryota</taxon>
        <taxon>Metazoa</taxon>
        <taxon>Spiralia</taxon>
        <taxon>Lophotrochozoa</taxon>
        <taxon>Bryozoa</taxon>
        <taxon>Gymnolaemata</taxon>
        <taxon>Cheilostomatida</taxon>
        <taxon>Flustrina</taxon>
        <taxon>Buguloidea</taxon>
        <taxon>Bugulidae</taxon>
        <taxon>Bugula</taxon>
    </lineage>
</organism>
<proteinExistence type="predicted"/>
<evidence type="ECO:0000259" key="9">
    <source>
        <dbReference type="PROSITE" id="PS50215"/>
    </source>
</evidence>
<dbReference type="PANTHER" id="PTHR45702">
    <property type="entry name" value="ADAM10/ADAM17 METALLOPEPTIDASE FAMILY MEMBER"/>
    <property type="match status" value="1"/>
</dbReference>
<dbReference type="PANTHER" id="PTHR45702:SF2">
    <property type="entry name" value="KUZBANIAN, ISOFORM A"/>
    <property type="match status" value="1"/>
</dbReference>
<dbReference type="GO" id="GO:0005886">
    <property type="term" value="C:plasma membrane"/>
    <property type="evidence" value="ECO:0007669"/>
    <property type="project" value="TreeGrafter"/>
</dbReference>
<dbReference type="Proteomes" id="UP000593567">
    <property type="component" value="Unassembled WGS sequence"/>
</dbReference>
<dbReference type="SMART" id="SM00050">
    <property type="entry name" value="DISIN"/>
    <property type="match status" value="1"/>
</dbReference>
<feature type="binding site" evidence="4">
    <location>
        <position position="311"/>
    </location>
    <ligand>
        <name>Zn(2+)</name>
        <dbReference type="ChEBI" id="CHEBI:29105"/>
        <note>catalytic</note>
    </ligand>
</feature>
<dbReference type="InterPro" id="IPR024079">
    <property type="entry name" value="MetalloPept_cat_dom_sf"/>
</dbReference>
<evidence type="ECO:0000256" key="5">
    <source>
        <dbReference type="SAM" id="Coils"/>
    </source>
</evidence>
<dbReference type="GO" id="GO:0007219">
    <property type="term" value="P:Notch signaling pathway"/>
    <property type="evidence" value="ECO:0007669"/>
    <property type="project" value="TreeGrafter"/>
</dbReference>
<protein>
    <recommendedName>
        <fullName evidence="2">ADAM10 endopeptidase</fullName>
        <ecNumber evidence="2">3.4.24.81</ecNumber>
    </recommendedName>
</protein>
<keyword evidence="6" id="KW-0472">Membrane</keyword>
<dbReference type="Pfam" id="PF21299">
    <property type="entry name" value="ADAM10_Cys-rich"/>
    <property type="match status" value="1"/>
</dbReference>
<feature type="signal peptide" evidence="7">
    <location>
        <begin position="1"/>
        <end position="18"/>
    </location>
</feature>
<evidence type="ECO:0000313" key="10">
    <source>
        <dbReference type="EMBL" id="KAF6037842.1"/>
    </source>
</evidence>
<dbReference type="InterPro" id="IPR001590">
    <property type="entry name" value="Peptidase_M12B"/>
</dbReference>
<dbReference type="InterPro" id="IPR036436">
    <property type="entry name" value="Disintegrin_dom_sf"/>
</dbReference>
<dbReference type="InterPro" id="IPR051489">
    <property type="entry name" value="ADAM_Metalloproteinase"/>
</dbReference>
<reference evidence="10" key="1">
    <citation type="submission" date="2020-06" db="EMBL/GenBank/DDBJ databases">
        <title>Draft genome of Bugula neritina, a colonial animal packing powerful symbionts and potential medicines.</title>
        <authorList>
            <person name="Rayko M."/>
        </authorList>
    </citation>
    <scope>NUCLEOTIDE SEQUENCE [LARGE SCALE GENOMIC DNA]</scope>
    <source>
        <strain evidence="10">Kwan_BN1</strain>
    </source>
</reference>
<evidence type="ECO:0000313" key="11">
    <source>
        <dbReference type="Proteomes" id="UP000593567"/>
    </source>
</evidence>
<evidence type="ECO:0000256" key="6">
    <source>
        <dbReference type="SAM" id="Phobius"/>
    </source>
</evidence>
<dbReference type="SUPFAM" id="SSF55486">
    <property type="entry name" value="Metalloproteases ('zincins'), catalytic domain"/>
    <property type="match status" value="1"/>
</dbReference>
<evidence type="ECO:0000256" key="4">
    <source>
        <dbReference type="PROSITE-ProRule" id="PRU00276"/>
    </source>
</evidence>
<dbReference type="Gene3D" id="3.40.390.10">
    <property type="entry name" value="Collagenase (Catalytic Domain)"/>
    <property type="match status" value="1"/>
</dbReference>
<comment type="caution">
    <text evidence="10">The sequence shown here is derived from an EMBL/GenBank/DDBJ whole genome shotgun (WGS) entry which is preliminary data.</text>
</comment>
<dbReference type="Pfam" id="PF13574">
    <property type="entry name" value="Reprolysin_2"/>
    <property type="match status" value="1"/>
</dbReference>
<feature type="coiled-coil region" evidence="5">
    <location>
        <begin position="656"/>
        <end position="698"/>
    </location>
</feature>
<sequence>MGPHIILTLLSTALTAWAIPLTSQPLSDFINHFEILDYEVHELHSRHQRSVNSGQQRKDHPVVFTLMAFNRSHILQLTPDDVTFDPSADLKSGNEIIDLDISHLYHGYVIATNSHPSMSESLEKMRVAGIRSAAQIAEDPRLTCSVQMIGGPVLWNHYKPIVKTDRRTRMEITGLFQFLIRELNGLIEAETFVSSTGVGYTGLNTRISRVMINSSEDCLSAHTRHPFCGIGIDESNLLSLLSDQKGHHEYCHSHLVTVRDFSEGTVGLAWVGKPLSEHDISLNTALTTLLNFGEIMPGALVRLVFAHEFGHNAGCEHDDKNSMECAPKSSKAPNAEDGNYIMFPAAQDGYSINNRRWSPCSNRAVAALIEGRKSKGDTCFTERTFGFCGNSIIDENEECDCGFLSDCQEGEPCCPCCVGRDEVKTDNACKLKPGVSSQGPCCTQSCDFDTTEKICRVETECSSSAYCSTNSSECPPGTPKADDMPCNSNTQICSDGECAGSICQLIASESGKWSSCVASVETVVGLPCYVACKEENSDTCWSSTASNQADFPPAFKQLLSSLNSESIKLPAGSPCDDYKGFCDVFQKCRMLYSLGPIARLATQFFSKSTLQIILENLRGYWYLAAGGLVALLLLTAAFIKICAVHTPTSNPHYNKIDRENEQIQSLVKKKNRIVNKMMVEMKAEVKRENAALKEVQDKEKMILTAIDSIVYDLIQKGGLKVATLPRGTYGRHC</sequence>
<dbReference type="PROSITE" id="PS50215">
    <property type="entry name" value="ADAM_MEPRO"/>
    <property type="match status" value="1"/>
</dbReference>
<comment type="caution">
    <text evidence="4">Lacks conserved residue(s) required for the propagation of feature annotation.</text>
</comment>
<name>A0A7J7KGP6_BUGNE</name>
<keyword evidence="3" id="KW-0165">Cleavage on pair of basic residues</keyword>
<evidence type="ECO:0000256" key="3">
    <source>
        <dbReference type="ARBA" id="ARBA00022685"/>
    </source>
</evidence>
<feature type="transmembrane region" description="Helical" evidence="6">
    <location>
        <begin position="619"/>
        <end position="639"/>
    </location>
</feature>
<gene>
    <name evidence="10" type="ORF">EB796_003849</name>
</gene>
<feature type="chain" id="PRO_5029598759" description="ADAM10 endopeptidase" evidence="7">
    <location>
        <begin position="19"/>
        <end position="733"/>
    </location>
</feature>
<keyword evidence="5" id="KW-0175">Coiled coil</keyword>
<evidence type="ECO:0000256" key="1">
    <source>
        <dbReference type="ARBA" id="ARBA00001809"/>
    </source>
</evidence>
<dbReference type="AlphaFoldDB" id="A0A7J7KGP6"/>
<dbReference type="EC" id="3.4.24.81" evidence="2"/>
<dbReference type="InterPro" id="IPR049038">
    <property type="entry name" value="ADAM10_Cys-rich"/>
</dbReference>
<dbReference type="SUPFAM" id="SSF57552">
    <property type="entry name" value="Blood coagulation inhibitor (disintegrin)"/>
    <property type="match status" value="1"/>
</dbReference>
<dbReference type="GO" id="GO:0046872">
    <property type="term" value="F:metal ion binding"/>
    <property type="evidence" value="ECO:0007669"/>
    <property type="project" value="UniProtKB-KW"/>
</dbReference>
<keyword evidence="4" id="KW-0862">Zinc</keyword>
<evidence type="ECO:0000259" key="8">
    <source>
        <dbReference type="PROSITE" id="PS50214"/>
    </source>
</evidence>
<dbReference type="GO" id="GO:0006509">
    <property type="term" value="P:membrane protein ectodomain proteolysis"/>
    <property type="evidence" value="ECO:0007669"/>
    <property type="project" value="TreeGrafter"/>
</dbReference>
<feature type="binding site" evidence="4">
    <location>
        <position position="317"/>
    </location>
    <ligand>
        <name>Zn(2+)</name>
        <dbReference type="ChEBI" id="CHEBI:29105"/>
        <note>catalytic</note>
    </ligand>
</feature>
<dbReference type="GO" id="GO:0004222">
    <property type="term" value="F:metalloendopeptidase activity"/>
    <property type="evidence" value="ECO:0007669"/>
    <property type="project" value="InterPro"/>
</dbReference>
<feature type="domain" description="Disintegrin" evidence="8">
    <location>
        <begin position="385"/>
        <end position="482"/>
    </location>
</feature>
<feature type="active site" evidence="4">
    <location>
        <position position="308"/>
    </location>
</feature>
<feature type="domain" description="Peptidase M12B" evidence="9">
    <location>
        <begin position="156"/>
        <end position="373"/>
    </location>
</feature>
<keyword evidence="7" id="KW-0732">Signal</keyword>
<keyword evidence="11" id="KW-1185">Reference proteome</keyword>
<accession>A0A7J7KGP6</accession>
<dbReference type="OrthoDB" id="2149267at2759"/>
<evidence type="ECO:0000256" key="7">
    <source>
        <dbReference type="SAM" id="SignalP"/>
    </source>
</evidence>